<feature type="transmembrane region" description="Helical" evidence="13">
    <location>
        <begin position="12"/>
        <end position="29"/>
    </location>
</feature>
<evidence type="ECO:0000256" key="13">
    <source>
        <dbReference type="SAM" id="Phobius"/>
    </source>
</evidence>
<keyword evidence="13" id="KW-0472">Membrane</keyword>
<comment type="caution">
    <text evidence="16">The sequence shown here is derived from an EMBL/GenBank/DDBJ whole genome shotgun (WGS) entry which is preliminary data.</text>
</comment>
<dbReference type="InterPro" id="IPR036554">
    <property type="entry name" value="GHMP_kinase_C_sf"/>
</dbReference>
<dbReference type="Pfam" id="PF08544">
    <property type="entry name" value="GHMP_kinases_C"/>
    <property type="match status" value="1"/>
</dbReference>
<dbReference type="InterPro" id="IPR006204">
    <property type="entry name" value="GHMP_kinase_N_dom"/>
</dbReference>
<keyword evidence="7" id="KW-0808">Transferase</keyword>
<gene>
    <name evidence="16" type="ORF">Naga_100035g25</name>
</gene>
<dbReference type="AlphaFoldDB" id="W7UAU3"/>
<dbReference type="Proteomes" id="UP000019335">
    <property type="component" value="Chromosome 2"/>
</dbReference>
<dbReference type="GO" id="GO:0004413">
    <property type="term" value="F:homoserine kinase activity"/>
    <property type="evidence" value="ECO:0007669"/>
    <property type="project" value="UniProtKB-EC"/>
</dbReference>
<evidence type="ECO:0000256" key="1">
    <source>
        <dbReference type="ARBA" id="ARBA00004474"/>
    </source>
</evidence>
<dbReference type="PANTHER" id="PTHR20861:SF1">
    <property type="entry name" value="HOMOSERINE KINASE"/>
    <property type="match status" value="1"/>
</dbReference>
<name>W7UAU3_9STRA</name>
<keyword evidence="9" id="KW-0547">Nucleotide-binding</keyword>
<evidence type="ECO:0000256" key="10">
    <source>
        <dbReference type="ARBA" id="ARBA00022777"/>
    </source>
</evidence>
<dbReference type="Gene3D" id="3.30.70.890">
    <property type="entry name" value="GHMP kinase, C-terminal domain"/>
    <property type="match status" value="1"/>
</dbReference>
<accession>W7UAU3</accession>
<dbReference type="UniPathway" id="UPA00050">
    <property type="reaction ID" value="UER00064"/>
</dbReference>
<dbReference type="InterPro" id="IPR006203">
    <property type="entry name" value="GHMP_knse_ATP-bd_CS"/>
</dbReference>
<evidence type="ECO:0000259" key="15">
    <source>
        <dbReference type="Pfam" id="PF08544"/>
    </source>
</evidence>
<reference evidence="16 17" key="1">
    <citation type="journal article" date="2014" name="Mol. Plant">
        <title>Chromosome Scale Genome Assembly and Transcriptome Profiling of Nannochloropsis gaditana in Nitrogen Depletion.</title>
        <authorList>
            <person name="Corteggiani Carpinelli E."/>
            <person name="Telatin A."/>
            <person name="Vitulo N."/>
            <person name="Forcato C."/>
            <person name="D'Angelo M."/>
            <person name="Schiavon R."/>
            <person name="Vezzi A."/>
            <person name="Giacometti G.M."/>
            <person name="Morosinotto T."/>
            <person name="Valle G."/>
        </authorList>
    </citation>
    <scope>NUCLEOTIDE SEQUENCE [LARGE SCALE GENOMIC DNA]</scope>
    <source>
        <strain evidence="16 17">B-31</strain>
    </source>
</reference>
<dbReference type="InterPro" id="IPR014721">
    <property type="entry name" value="Ribsml_uS5_D2-typ_fold_subgr"/>
</dbReference>
<evidence type="ECO:0000256" key="11">
    <source>
        <dbReference type="ARBA" id="ARBA00022840"/>
    </source>
</evidence>
<comment type="catalytic activity">
    <reaction evidence="12">
        <text>L-homoserine + ATP = O-phospho-L-homoserine + ADP + H(+)</text>
        <dbReference type="Rhea" id="RHEA:13985"/>
        <dbReference type="ChEBI" id="CHEBI:15378"/>
        <dbReference type="ChEBI" id="CHEBI:30616"/>
        <dbReference type="ChEBI" id="CHEBI:57476"/>
        <dbReference type="ChEBI" id="CHEBI:57590"/>
        <dbReference type="ChEBI" id="CHEBI:456216"/>
        <dbReference type="EC" id="2.7.1.39"/>
    </reaction>
    <physiologicalReaction direction="left-to-right" evidence="12">
        <dbReference type="Rhea" id="RHEA:13986"/>
    </physiologicalReaction>
</comment>
<keyword evidence="13" id="KW-1133">Transmembrane helix</keyword>
<dbReference type="PANTHER" id="PTHR20861">
    <property type="entry name" value="HOMOSERINE/4-DIPHOSPHOCYTIDYL-2-C-METHYL-D-ERYTHRITOL KINASE"/>
    <property type="match status" value="1"/>
</dbReference>
<sequence length="422" mass="45181">MPKSMSDRAGDMLLGATFAASLGAIAFLLKLRKGNGKGTDESVKKAILEALDEARHSHPNIKLPHQHERKMQERMRLHAVEDDLHSEGPERRKVTVRVPATSANLGPGYDTIGMALDMWSEITVERADRFEIVAEGEGADDVPKDESNLVVTGMKAAFAAAKKPMPLLKYHCINRIPYARGLGSSSAAIVAGLIAGLVLAGHQLPCWGSEELLQLAACIEGHPDNVAPAIYGGIQLGIHTGERWTSERVNTPPGIQLVLFIPDFIGKTSDARGVLDSKVERKDAVYNIGRVAWLVNALSTSNLDNLRFGVEDALHQPQRGKAVYKHLYPLIEAANAAGANGCFLSGAGPTVMAITSGASGDIFAQRLSERVDWTVAEAMVRTAEAVGVKGQVYITSPAEHGAQVVSAEPAFSSKVVRFKGDV</sequence>
<evidence type="ECO:0000256" key="2">
    <source>
        <dbReference type="ARBA" id="ARBA00005015"/>
    </source>
</evidence>
<evidence type="ECO:0000256" key="4">
    <source>
        <dbReference type="ARBA" id="ARBA00012078"/>
    </source>
</evidence>
<keyword evidence="10 16" id="KW-0418">Kinase</keyword>
<dbReference type="SUPFAM" id="SSF55060">
    <property type="entry name" value="GHMP Kinase, C-terminal domain"/>
    <property type="match status" value="1"/>
</dbReference>
<evidence type="ECO:0000256" key="9">
    <source>
        <dbReference type="ARBA" id="ARBA00022741"/>
    </source>
</evidence>
<keyword evidence="17" id="KW-1185">Reference proteome</keyword>
<dbReference type="PRINTS" id="PR00958">
    <property type="entry name" value="HOMSERKINASE"/>
</dbReference>
<dbReference type="HAMAP" id="MF_00384">
    <property type="entry name" value="Homoser_kinase"/>
    <property type="match status" value="1"/>
</dbReference>
<keyword evidence="13" id="KW-0812">Transmembrane</keyword>
<dbReference type="PROSITE" id="PS00627">
    <property type="entry name" value="GHMP_KINASES_ATP"/>
    <property type="match status" value="1"/>
</dbReference>
<evidence type="ECO:0000256" key="12">
    <source>
        <dbReference type="ARBA" id="ARBA00049913"/>
    </source>
</evidence>
<evidence type="ECO:0000313" key="17">
    <source>
        <dbReference type="Proteomes" id="UP000019335"/>
    </source>
</evidence>
<keyword evidence="8" id="KW-0791">Threonine biosynthesis</keyword>
<dbReference type="GO" id="GO:0005524">
    <property type="term" value="F:ATP binding"/>
    <property type="evidence" value="ECO:0007669"/>
    <property type="project" value="UniProtKB-KW"/>
</dbReference>
<evidence type="ECO:0000259" key="14">
    <source>
        <dbReference type="Pfam" id="PF00288"/>
    </source>
</evidence>
<dbReference type="GO" id="GO:0009536">
    <property type="term" value="C:plastid"/>
    <property type="evidence" value="ECO:0007669"/>
    <property type="project" value="UniProtKB-SubCell"/>
</dbReference>
<dbReference type="OrthoDB" id="195231at2759"/>
<dbReference type="InterPro" id="IPR013750">
    <property type="entry name" value="GHMP_kinase_C_dom"/>
</dbReference>
<evidence type="ECO:0000256" key="8">
    <source>
        <dbReference type="ARBA" id="ARBA00022697"/>
    </source>
</evidence>
<dbReference type="EMBL" id="AZIL01000114">
    <property type="protein sequence ID" value="EWM29906.1"/>
    <property type="molecule type" value="Genomic_DNA"/>
</dbReference>
<feature type="domain" description="GHMP kinase C-terminal" evidence="15">
    <location>
        <begin position="309"/>
        <end position="370"/>
    </location>
</feature>
<comment type="pathway">
    <text evidence="2">Amino-acid biosynthesis; L-threonine biosynthesis; L-threonine from L-aspartate: step 4/5.</text>
</comment>
<proteinExistence type="inferred from homology"/>
<feature type="domain" description="GHMP kinase N-terminal" evidence="14">
    <location>
        <begin position="151"/>
        <end position="233"/>
    </location>
</feature>
<evidence type="ECO:0000256" key="7">
    <source>
        <dbReference type="ARBA" id="ARBA00022679"/>
    </source>
</evidence>
<dbReference type="Pfam" id="PF00288">
    <property type="entry name" value="GHMP_kinases_N"/>
    <property type="match status" value="1"/>
</dbReference>
<comment type="subcellular location">
    <subcellularLocation>
        <location evidence="1">Plastid</location>
    </subcellularLocation>
</comment>
<evidence type="ECO:0000256" key="6">
    <source>
        <dbReference type="ARBA" id="ARBA00022605"/>
    </source>
</evidence>
<dbReference type="EC" id="2.7.1.39" evidence="4"/>
<evidence type="ECO:0000256" key="3">
    <source>
        <dbReference type="ARBA" id="ARBA00007370"/>
    </source>
</evidence>
<dbReference type="Gene3D" id="3.30.230.10">
    <property type="match status" value="1"/>
</dbReference>
<comment type="similarity">
    <text evidence="3">Belongs to the GHMP kinase family. Homoserine kinase subfamily.</text>
</comment>
<dbReference type="SUPFAM" id="SSF54211">
    <property type="entry name" value="Ribosomal protein S5 domain 2-like"/>
    <property type="match status" value="1"/>
</dbReference>
<dbReference type="InterPro" id="IPR000870">
    <property type="entry name" value="Homoserine_kinase"/>
</dbReference>
<keyword evidence="6" id="KW-0028">Amino-acid biosynthesis</keyword>
<keyword evidence="11" id="KW-0067">ATP-binding</keyword>
<dbReference type="InterPro" id="IPR020568">
    <property type="entry name" value="Ribosomal_Su5_D2-typ_SF"/>
</dbReference>
<dbReference type="GO" id="GO:0009088">
    <property type="term" value="P:threonine biosynthetic process"/>
    <property type="evidence" value="ECO:0007669"/>
    <property type="project" value="UniProtKB-UniPathway"/>
</dbReference>
<evidence type="ECO:0000256" key="5">
    <source>
        <dbReference type="ARBA" id="ARBA00017858"/>
    </source>
</evidence>
<protein>
    <recommendedName>
        <fullName evidence="5">Homoserine kinase</fullName>
        <ecNumber evidence="4">2.7.1.39</ecNumber>
    </recommendedName>
</protein>
<evidence type="ECO:0000313" key="16">
    <source>
        <dbReference type="EMBL" id="EWM29906.1"/>
    </source>
</evidence>
<dbReference type="NCBIfam" id="TIGR00191">
    <property type="entry name" value="thrB"/>
    <property type="match status" value="1"/>
</dbReference>
<organism evidence="16 17">
    <name type="scientific">Nannochloropsis gaditana</name>
    <dbReference type="NCBI Taxonomy" id="72520"/>
    <lineage>
        <taxon>Eukaryota</taxon>
        <taxon>Sar</taxon>
        <taxon>Stramenopiles</taxon>
        <taxon>Ochrophyta</taxon>
        <taxon>Eustigmatophyceae</taxon>
        <taxon>Eustigmatales</taxon>
        <taxon>Monodopsidaceae</taxon>
        <taxon>Nannochloropsis</taxon>
    </lineage>
</organism>